<comment type="caution">
    <text evidence="2">The sequence shown here is derived from an EMBL/GenBank/DDBJ whole genome shotgun (WGS) entry which is preliminary data.</text>
</comment>
<name>A0A9P6FDF5_9FUNG</name>
<accession>A0A9P6FDF5</accession>
<reference evidence="2" key="1">
    <citation type="journal article" date="2020" name="Fungal Divers.">
        <title>Resolving the Mortierellaceae phylogeny through synthesis of multi-gene phylogenetics and phylogenomics.</title>
        <authorList>
            <person name="Vandepol N."/>
            <person name="Liber J."/>
            <person name="Desiro A."/>
            <person name="Na H."/>
            <person name="Kennedy M."/>
            <person name="Barry K."/>
            <person name="Grigoriev I.V."/>
            <person name="Miller A.N."/>
            <person name="O'Donnell K."/>
            <person name="Stajich J.E."/>
            <person name="Bonito G."/>
        </authorList>
    </citation>
    <scope>NUCLEOTIDE SEQUENCE</scope>
    <source>
        <strain evidence="2">NRRL 2591</strain>
    </source>
</reference>
<dbReference type="PROSITE" id="PS51257">
    <property type="entry name" value="PROKAR_LIPOPROTEIN"/>
    <property type="match status" value="1"/>
</dbReference>
<dbReference type="Proteomes" id="UP000723463">
    <property type="component" value="Unassembled WGS sequence"/>
</dbReference>
<keyword evidence="3" id="KW-1185">Reference proteome</keyword>
<organism evidence="2 3">
    <name type="scientific">Mortierella hygrophila</name>
    <dbReference type="NCBI Taxonomy" id="979708"/>
    <lineage>
        <taxon>Eukaryota</taxon>
        <taxon>Fungi</taxon>
        <taxon>Fungi incertae sedis</taxon>
        <taxon>Mucoromycota</taxon>
        <taxon>Mortierellomycotina</taxon>
        <taxon>Mortierellomycetes</taxon>
        <taxon>Mortierellales</taxon>
        <taxon>Mortierellaceae</taxon>
        <taxon>Mortierella</taxon>
    </lineage>
</organism>
<sequence length="455" mass="50142">MAARACASPAAWTVFGSCPSVCGESCPSAKFCPECSETASETLVFDRCETIRLDEVDADRDPLMVPPCGHALTLSTLDDLMDLGRYYQEQKDESSGSLSYVGLKELTGGPSGEVVCSECARPISALFLRYGRSVKHTQLLHLMGRFYKKQMADNNQHCARVTESFARAKGALLQSMSKAKASPRPVSTRSIDSRVTVQDRVLVGDMGEVASLYHIPWRHQSIWKEAIKPAEDALAFFGRSLVERSPIMDLTALLVRKSLPLSQGSRRSQRKKAPGISPQSPPSSPSDKELSQAIRTLGLKDAVRADEDVTLYDVGSSSLILSSIFGLAVEAMHAAGVESGWYWFVGDLIGCCHLYNLEYKKMALDCGDTNTASIASKMILEVFIRKVHWMKERPLGGTESTKEYTKALQELEQVFRAESSERCGDNLRGAHEWALTGLEERVMALLQVTTLQREE</sequence>
<protein>
    <submittedName>
        <fullName evidence="2">Uncharacterized protein</fullName>
    </submittedName>
</protein>
<dbReference type="AlphaFoldDB" id="A0A9P6FDF5"/>
<gene>
    <name evidence="2" type="ORF">EC957_005711</name>
</gene>
<evidence type="ECO:0000313" key="2">
    <source>
        <dbReference type="EMBL" id="KAF9548777.1"/>
    </source>
</evidence>
<dbReference type="EMBL" id="JAAAXW010000026">
    <property type="protein sequence ID" value="KAF9548777.1"/>
    <property type="molecule type" value="Genomic_DNA"/>
</dbReference>
<proteinExistence type="predicted"/>
<evidence type="ECO:0000313" key="3">
    <source>
        <dbReference type="Proteomes" id="UP000723463"/>
    </source>
</evidence>
<feature type="region of interest" description="Disordered" evidence="1">
    <location>
        <begin position="262"/>
        <end position="290"/>
    </location>
</feature>
<evidence type="ECO:0000256" key="1">
    <source>
        <dbReference type="SAM" id="MobiDB-lite"/>
    </source>
</evidence>